<protein>
    <submittedName>
        <fullName evidence="2">MarR family transcriptional regulator</fullName>
    </submittedName>
</protein>
<proteinExistence type="predicted"/>
<name>A0ABD5RR86_9EURY</name>
<dbReference type="InterPro" id="IPR057167">
    <property type="entry name" value="DUF7845"/>
</dbReference>
<keyword evidence="3" id="KW-1185">Reference proteome</keyword>
<reference evidence="2 3" key="1">
    <citation type="journal article" date="2019" name="Int. J. Syst. Evol. Microbiol.">
        <title>The Global Catalogue of Microorganisms (GCM) 10K type strain sequencing project: providing services to taxonomists for standard genome sequencing and annotation.</title>
        <authorList>
            <consortium name="The Broad Institute Genomics Platform"/>
            <consortium name="The Broad Institute Genome Sequencing Center for Infectious Disease"/>
            <person name="Wu L."/>
            <person name="Ma J."/>
        </authorList>
    </citation>
    <scope>NUCLEOTIDE SEQUENCE [LARGE SCALE GENOMIC DNA]</scope>
    <source>
        <strain evidence="2 3">CGMCC 1.12543</strain>
    </source>
</reference>
<organism evidence="2 3">
    <name type="scientific">Halomarina salina</name>
    <dbReference type="NCBI Taxonomy" id="1872699"/>
    <lineage>
        <taxon>Archaea</taxon>
        <taxon>Methanobacteriati</taxon>
        <taxon>Methanobacteriota</taxon>
        <taxon>Stenosarchaea group</taxon>
        <taxon>Halobacteria</taxon>
        <taxon>Halobacteriales</taxon>
        <taxon>Natronomonadaceae</taxon>
        <taxon>Halomarina</taxon>
    </lineage>
</organism>
<feature type="domain" description="DUF7845" evidence="1">
    <location>
        <begin position="5"/>
        <end position="340"/>
    </location>
</feature>
<evidence type="ECO:0000313" key="2">
    <source>
        <dbReference type="EMBL" id="MFC5972645.1"/>
    </source>
</evidence>
<sequence>MSRYIEAAPHEGDIRFTVGVHPDEHVSDHGLAPYYAMDSLLKDWGDRWKTEGKPTETIQFMGEEWATSFDYSKSGLDPWDYSDFQIEQVREFHFYFVATDSPHYSGKRADQDRRVRGGTITVRPRWPNLKSEGKPVSVPNYGAPYIDVQVQASNIPHEQYLTLVKRVMTAYGIAGRYFDQPHPDSHINDLAYYVRLFRGESGPLYAPDGPIARAHTLIQGDRSGYRKHVEDHTKIPGYYVTATVEDEKAGELIRGHTLGKELKHYYPNHPDEYDPDQAPHHPKFEVSYQTKRTEETVRWSDLEDARRELEETLLNCLEWCGLATTAESDAFVPFDSYWQLSNTHEARKLVKCPLPEIESEQEHRVMQLWGQMTDTDRDVTELLLTDGGKISPKDAAERTGNTYRTIRTVIDRMEGLIRHTYGEMELESKKIQQELLKRVRAAGDRFEQSIESATMDLADAADDRLPSAWARLRREYAISQVDGENCRKLLKVGYQPSDEVEAREILREIKTMYCQHVEPDIYGVHVVMRLADGSRRRWRNLRNAFQKSVERHRELERQNERAREMFDFEAWMDAGCPPADEWGSGG</sequence>
<dbReference type="RefSeq" id="WP_247416265.1">
    <property type="nucleotide sequence ID" value="NZ_JALLGW010000001.1"/>
</dbReference>
<dbReference type="Proteomes" id="UP001596099">
    <property type="component" value="Unassembled WGS sequence"/>
</dbReference>
<dbReference type="Pfam" id="PF25227">
    <property type="entry name" value="DUF7845"/>
    <property type="match status" value="1"/>
</dbReference>
<dbReference type="AlphaFoldDB" id="A0ABD5RR86"/>
<evidence type="ECO:0000313" key="3">
    <source>
        <dbReference type="Proteomes" id="UP001596099"/>
    </source>
</evidence>
<evidence type="ECO:0000259" key="1">
    <source>
        <dbReference type="Pfam" id="PF25227"/>
    </source>
</evidence>
<comment type="caution">
    <text evidence="2">The sequence shown here is derived from an EMBL/GenBank/DDBJ whole genome shotgun (WGS) entry which is preliminary data.</text>
</comment>
<dbReference type="EMBL" id="JBHSQH010000001">
    <property type="protein sequence ID" value="MFC5972645.1"/>
    <property type="molecule type" value="Genomic_DNA"/>
</dbReference>
<gene>
    <name evidence="2" type="ORF">ACFPYI_15010</name>
</gene>
<accession>A0ABD5RR86</accession>